<evidence type="ECO:0000313" key="1">
    <source>
        <dbReference type="EMBL" id="KAA0686155.1"/>
    </source>
</evidence>
<reference evidence="1 2" key="1">
    <citation type="submission" date="2018-07" db="EMBL/GenBank/DDBJ databases">
        <title>Genome sequence of Roseomonas fauriae ATCC 49958.</title>
        <authorList>
            <person name="Sant'Anna F.H."/>
            <person name="Baldani J.I."/>
            <person name="Zilli J.E."/>
            <person name="Reis V.M."/>
            <person name="Hartmann A."/>
            <person name="Cruz L."/>
            <person name="de Souza E.M."/>
            <person name="de Oliveira Pedrosa F."/>
            <person name="Passaglia L.M.P."/>
        </authorList>
    </citation>
    <scope>NUCLEOTIDE SEQUENCE [LARGE SCALE GENOMIC DNA]</scope>
    <source>
        <strain evidence="1 2">ATCC 49958</strain>
    </source>
</reference>
<dbReference type="SUPFAM" id="SSF110296">
    <property type="entry name" value="Oligoxyloglucan reducing end-specific cellobiohydrolase"/>
    <property type="match status" value="1"/>
</dbReference>
<proteinExistence type="predicted"/>
<accession>A0A6L3B522</accession>
<dbReference type="AlphaFoldDB" id="A0A6L3B522"/>
<protein>
    <recommendedName>
        <fullName evidence="3">Photosynthesis system II assembly factor Ycf48/Hcf136-like domain-containing protein</fullName>
    </recommendedName>
</protein>
<name>A0A6L3B522_AZOBR</name>
<dbReference type="EMBL" id="QOKV01000005">
    <property type="protein sequence ID" value="KAA0686155.1"/>
    <property type="molecule type" value="Genomic_DNA"/>
</dbReference>
<comment type="caution">
    <text evidence="1">The sequence shown here is derived from an EMBL/GenBank/DDBJ whole genome shotgun (WGS) entry which is preliminary data.</text>
</comment>
<gene>
    <name evidence="1" type="ORF">DS837_10670</name>
</gene>
<sequence length="78" mass="8414">MNRNRPDLSSPEETKDMKRAFPLALLTLVVGLGFEPAAQAYLLLTVDLTNPGRLFAVTGKSAILTSDDGGKVWRPLAS</sequence>
<evidence type="ECO:0008006" key="3">
    <source>
        <dbReference type="Google" id="ProtNLM"/>
    </source>
</evidence>
<organism evidence="1 2">
    <name type="scientific">Azospirillum brasilense</name>
    <dbReference type="NCBI Taxonomy" id="192"/>
    <lineage>
        <taxon>Bacteria</taxon>
        <taxon>Pseudomonadati</taxon>
        <taxon>Pseudomonadota</taxon>
        <taxon>Alphaproteobacteria</taxon>
        <taxon>Rhodospirillales</taxon>
        <taxon>Azospirillaceae</taxon>
        <taxon>Azospirillum</taxon>
    </lineage>
</organism>
<dbReference type="Proteomes" id="UP000476837">
    <property type="component" value="Unassembled WGS sequence"/>
</dbReference>
<evidence type="ECO:0000313" key="2">
    <source>
        <dbReference type="Proteomes" id="UP000476837"/>
    </source>
</evidence>